<evidence type="ECO:0000256" key="4">
    <source>
        <dbReference type="ARBA" id="ARBA00022833"/>
    </source>
</evidence>
<sequence length="468" mass="53070">MIKLKLMAVFFGSMLINSFLFAEDLSSLSGSFSLSNGMMVTVVHDNQSPVVSVALFYRAGSIDEVGGVTGVAHACEHMMFRGTHTYPGLQFVNHLKKVGAIYNAGTDRDLTVYYEKINRSDLGYVLSLEADRMRNATLDKDDFDKERQVVIEERRLRVDDNSKELFDLQSYATAFLTSPYRNPVIGWRADLDEMTIDDVQHWYNEWYVPNNALLVLVGAVTVQEARSLVEASFADIPRKDLPVRKSQPELPQRGARYFVLELPVTFSMVSLAWPVPSWKVGVPLIDTVALQVLDYILGGYSGARLNKELIKRRKLVEYLSIDYSPVSRGPGLFKISLVARDGAQLSTIRRVVWSLISDIQTQGPTEDEVYSAKRSLYARHIFDQDSLSNQSFDIGYFAMSGWNLAARDKFYKSFQEVKKEDVQRVAKKFFQRFSMTCGELRPVLNRDTSKHSSESMPSDEYNEEVLNG</sequence>
<feature type="domain" description="Peptidase M16 C-terminal" evidence="9">
    <location>
        <begin position="194"/>
        <end position="376"/>
    </location>
</feature>
<feature type="chain" id="PRO_5006624313" evidence="7">
    <location>
        <begin position="23"/>
        <end position="468"/>
    </location>
</feature>
<dbReference type="OrthoDB" id="9811314at2"/>
<dbReference type="InterPro" id="IPR007863">
    <property type="entry name" value="Peptidase_M16_C"/>
</dbReference>
<feature type="domain" description="Peptidase M16 N-terminal" evidence="8">
    <location>
        <begin position="40"/>
        <end position="185"/>
    </location>
</feature>
<evidence type="ECO:0000259" key="8">
    <source>
        <dbReference type="Pfam" id="PF00675"/>
    </source>
</evidence>
<keyword evidence="4" id="KW-0862">Zinc</keyword>
<dbReference type="PANTHER" id="PTHR43690">
    <property type="entry name" value="NARDILYSIN"/>
    <property type="match status" value="1"/>
</dbReference>
<dbReference type="STRING" id="1561003.Ark11_0242"/>
<dbReference type="RefSeq" id="WP_092342734.1">
    <property type="nucleotide sequence ID" value="NZ_FLSL01000095.1"/>
</dbReference>
<dbReference type="GO" id="GO:0008237">
    <property type="term" value="F:metallopeptidase activity"/>
    <property type="evidence" value="ECO:0007669"/>
    <property type="project" value="UniProtKB-KW"/>
</dbReference>
<keyword evidence="5" id="KW-0482">Metalloprotease</keyword>
<evidence type="ECO:0000256" key="7">
    <source>
        <dbReference type="SAM" id="SignalP"/>
    </source>
</evidence>
<dbReference type="Pfam" id="PF00675">
    <property type="entry name" value="Peptidase_M16"/>
    <property type="match status" value="1"/>
</dbReference>
<organism evidence="10 11">
    <name type="scientific">Candidatus Ichthyocystis hellenicum</name>
    <dbReference type="NCBI Taxonomy" id="1561003"/>
    <lineage>
        <taxon>Bacteria</taxon>
        <taxon>Pseudomonadati</taxon>
        <taxon>Pseudomonadota</taxon>
        <taxon>Betaproteobacteria</taxon>
        <taxon>Burkholderiales</taxon>
        <taxon>Candidatus Ichthyocystis</taxon>
    </lineage>
</organism>
<evidence type="ECO:0000313" key="10">
    <source>
        <dbReference type="EMBL" id="CUT17099.1"/>
    </source>
</evidence>
<evidence type="ECO:0000256" key="6">
    <source>
        <dbReference type="SAM" id="MobiDB-lite"/>
    </source>
</evidence>
<dbReference type="GO" id="GO:0006508">
    <property type="term" value="P:proteolysis"/>
    <property type="evidence" value="ECO:0007669"/>
    <property type="project" value="UniProtKB-KW"/>
</dbReference>
<proteinExistence type="inferred from homology"/>
<dbReference type="AlphaFoldDB" id="A0A0S4M1D7"/>
<dbReference type="Gene3D" id="3.30.830.10">
    <property type="entry name" value="Metalloenzyme, LuxS/M16 peptidase-like"/>
    <property type="match status" value="2"/>
</dbReference>
<dbReference type="GO" id="GO:0046872">
    <property type="term" value="F:metal ion binding"/>
    <property type="evidence" value="ECO:0007669"/>
    <property type="project" value="InterPro"/>
</dbReference>
<protein>
    <submittedName>
        <fullName evidence="10">Putative peptidase, M16 family</fullName>
    </submittedName>
</protein>
<keyword evidence="7" id="KW-0732">Signal</keyword>
<keyword evidence="11" id="KW-1185">Reference proteome</keyword>
<dbReference type="EMBL" id="LN906597">
    <property type="protein sequence ID" value="CUT17099.1"/>
    <property type="molecule type" value="Genomic_DNA"/>
</dbReference>
<dbReference type="InterPro" id="IPR011765">
    <property type="entry name" value="Pept_M16_N"/>
</dbReference>
<comment type="similarity">
    <text evidence="1">Belongs to the peptidase M16 family.</text>
</comment>
<evidence type="ECO:0000256" key="5">
    <source>
        <dbReference type="ARBA" id="ARBA00023049"/>
    </source>
</evidence>
<gene>
    <name evidence="10" type="ORF">Ark11_0242</name>
</gene>
<evidence type="ECO:0000259" key="9">
    <source>
        <dbReference type="Pfam" id="PF05193"/>
    </source>
</evidence>
<dbReference type="Pfam" id="PF05193">
    <property type="entry name" value="Peptidase_M16_C"/>
    <property type="match status" value="1"/>
</dbReference>
<dbReference type="InterPro" id="IPR050626">
    <property type="entry name" value="Peptidase_M16"/>
</dbReference>
<keyword evidence="2" id="KW-0645">Protease</keyword>
<dbReference type="Proteomes" id="UP000198651">
    <property type="component" value="Chromosome I"/>
</dbReference>
<evidence type="ECO:0000256" key="2">
    <source>
        <dbReference type="ARBA" id="ARBA00022670"/>
    </source>
</evidence>
<evidence type="ECO:0000256" key="1">
    <source>
        <dbReference type="ARBA" id="ARBA00007261"/>
    </source>
</evidence>
<dbReference type="InterPro" id="IPR011249">
    <property type="entry name" value="Metalloenz_LuxS/M16"/>
</dbReference>
<dbReference type="PANTHER" id="PTHR43690:SF17">
    <property type="entry name" value="PROTEIN YHJJ"/>
    <property type="match status" value="1"/>
</dbReference>
<accession>A0A0S4M1D7</accession>
<evidence type="ECO:0000313" key="11">
    <source>
        <dbReference type="Proteomes" id="UP000198651"/>
    </source>
</evidence>
<name>A0A0S4M1D7_9BURK</name>
<feature type="region of interest" description="Disordered" evidence="6">
    <location>
        <begin position="444"/>
        <end position="468"/>
    </location>
</feature>
<reference evidence="11" key="1">
    <citation type="submission" date="2015-11" db="EMBL/GenBank/DDBJ databases">
        <authorList>
            <person name="Seth-Smith H.M.B."/>
        </authorList>
    </citation>
    <scope>NUCLEOTIDE SEQUENCE [LARGE SCALE GENOMIC DNA]</scope>
    <source>
        <strain evidence="11">2013Ark11</strain>
    </source>
</reference>
<keyword evidence="3" id="KW-0378">Hydrolase</keyword>
<feature type="signal peptide" evidence="7">
    <location>
        <begin position="1"/>
        <end position="22"/>
    </location>
</feature>
<evidence type="ECO:0000256" key="3">
    <source>
        <dbReference type="ARBA" id="ARBA00022801"/>
    </source>
</evidence>
<dbReference type="SUPFAM" id="SSF63411">
    <property type="entry name" value="LuxS/MPP-like metallohydrolase"/>
    <property type="match status" value="2"/>
</dbReference>